<evidence type="ECO:0000313" key="3">
    <source>
        <dbReference type="Proteomes" id="UP000002494"/>
    </source>
</evidence>
<dbReference type="PANTHER" id="PTHR35541">
    <property type="entry name" value="RAD9, HUS1, RAD1-INTERACTING NUCLEAR ORPHAN PROTEIN 1"/>
    <property type="match status" value="1"/>
</dbReference>
<accession>A0ABK0LMF3</accession>
<gene>
    <name evidence="2" type="primary">Rhno1</name>
</gene>
<dbReference type="Ensembl" id="ENSRNOT00000150771.1">
    <property type="protein sequence ID" value="ENSRNOP00000106908.1"/>
    <property type="gene ID" value="ENSRNOG00000028517.6"/>
</dbReference>
<evidence type="ECO:0000256" key="1">
    <source>
        <dbReference type="SAM" id="MobiDB-lite"/>
    </source>
</evidence>
<sequence length="273" mass="30627">SQATAAPRGAEPGQGGRVPAGRPGWEPGAGWGVSPGRGWVPQRRFQLFRCLKLAPAERCGHVTERRQSAPACLRVPAPNARRPEERRPRPGGRVLPQFDTAAESRFPTHRKHHRDQARHPTRRSTCKFPRLTFESPESSSSETLLLSNREQLQNSEKDAPRRPLVPLFSPQSCGELSVHVPQSLPHVFMPPDIQTPGSSVREDPISPDQKENSLPSCILGPRTPRTPEPGPVLVKDTPEEKYGIKVTWRRRRHLFAYLKERGKLDKSQFLVKT</sequence>
<reference evidence="2" key="1">
    <citation type="submission" date="2024-01" db="EMBL/GenBank/DDBJ databases">
        <title>GRCr8: a new rat reference genome assembly contstructed from accurate long reads and long range scaffolding.</title>
        <authorList>
            <person name="Doris P.A."/>
            <person name="Kalbfleisch T."/>
            <person name="Li K."/>
            <person name="Howe K."/>
            <person name="Wood J."/>
        </authorList>
    </citation>
    <scope>NUCLEOTIDE SEQUENCE [LARGE SCALE GENOMIC DNA]</scope>
    <source>
        <strain evidence="2">Brown Norway</strain>
    </source>
</reference>
<dbReference type="GeneTree" id="ENSGT00390000003219"/>
<protein>
    <submittedName>
        <fullName evidence="2">RAD9-HUS1-RAD1 interacting nuclear orphan 1</fullName>
    </submittedName>
</protein>
<feature type="compositionally biased region" description="Basic residues" evidence="1">
    <location>
        <begin position="107"/>
        <end position="125"/>
    </location>
</feature>
<dbReference type="Proteomes" id="UP000002494">
    <property type="component" value="Chromosome 4"/>
</dbReference>
<feature type="region of interest" description="Disordered" evidence="1">
    <location>
        <begin position="1"/>
        <end position="37"/>
    </location>
</feature>
<dbReference type="RGD" id="1359404">
    <property type="gene designation" value="Rhno1"/>
</dbReference>
<reference evidence="2" key="3">
    <citation type="submission" date="2025-09" db="UniProtKB">
        <authorList>
            <consortium name="Ensembl"/>
        </authorList>
    </citation>
    <scope>IDENTIFICATION</scope>
    <source>
        <strain evidence="2">Brown Norway</strain>
    </source>
</reference>
<dbReference type="PANTHER" id="PTHR35541:SF1">
    <property type="entry name" value="RAD9, HUS1, RAD1-INTERACTING NUCLEAR ORPHAN PROTEIN 1"/>
    <property type="match status" value="1"/>
</dbReference>
<keyword evidence="3" id="KW-1185">Reference proteome</keyword>
<feature type="compositionally biased region" description="Low complexity" evidence="1">
    <location>
        <begin position="134"/>
        <end position="144"/>
    </location>
</feature>
<proteinExistence type="predicted"/>
<organism evidence="2 3">
    <name type="scientific">Rattus norvegicus</name>
    <name type="common">Rat</name>
    <dbReference type="NCBI Taxonomy" id="10116"/>
    <lineage>
        <taxon>Eukaryota</taxon>
        <taxon>Metazoa</taxon>
        <taxon>Chordata</taxon>
        <taxon>Craniata</taxon>
        <taxon>Vertebrata</taxon>
        <taxon>Euteleostomi</taxon>
        <taxon>Mammalia</taxon>
        <taxon>Eutheria</taxon>
        <taxon>Euarchontoglires</taxon>
        <taxon>Glires</taxon>
        <taxon>Rodentia</taxon>
        <taxon>Myomorpha</taxon>
        <taxon>Muroidea</taxon>
        <taxon>Muridae</taxon>
        <taxon>Murinae</taxon>
        <taxon>Rattus</taxon>
    </lineage>
</organism>
<dbReference type="InterPro" id="IPR029293">
    <property type="entry name" value="RHNO1"/>
</dbReference>
<name>A0ABK0LMF3_RAT</name>
<feature type="region of interest" description="Disordered" evidence="1">
    <location>
        <begin position="194"/>
        <end position="236"/>
    </location>
</feature>
<reference evidence="2" key="2">
    <citation type="submission" date="2025-08" db="UniProtKB">
        <authorList>
            <consortium name="Ensembl"/>
        </authorList>
    </citation>
    <scope>IDENTIFICATION</scope>
    <source>
        <strain evidence="2">Brown Norway</strain>
    </source>
</reference>
<feature type="compositionally biased region" description="Basic and acidic residues" evidence="1">
    <location>
        <begin position="200"/>
        <end position="211"/>
    </location>
</feature>
<dbReference type="Pfam" id="PF15319">
    <property type="entry name" value="RHINO"/>
    <property type="match status" value="1"/>
</dbReference>
<feature type="region of interest" description="Disordered" evidence="1">
    <location>
        <begin position="62"/>
        <end position="144"/>
    </location>
</feature>
<evidence type="ECO:0000313" key="2">
    <source>
        <dbReference type="Ensembl" id="ENSRNOP00000106908.1"/>
    </source>
</evidence>